<dbReference type="Pfam" id="PF00563">
    <property type="entry name" value="EAL"/>
    <property type="match status" value="1"/>
</dbReference>
<dbReference type="SUPFAM" id="SSF55785">
    <property type="entry name" value="PYP-like sensor domain (PAS domain)"/>
    <property type="match status" value="1"/>
</dbReference>
<feature type="domain" description="HTH cro/C1-type" evidence="5">
    <location>
        <begin position="9"/>
        <end position="63"/>
    </location>
</feature>
<protein>
    <submittedName>
        <fullName evidence="6">Diguanylate cyclase/phosphodiesterase with PAS/PAC sensor(S)</fullName>
    </submittedName>
</protein>
<evidence type="ECO:0000313" key="6">
    <source>
        <dbReference type="EMBL" id="ABM61482.1"/>
    </source>
</evidence>
<dbReference type="STRING" id="349124.Hhal_0700"/>
<dbReference type="InterPro" id="IPR035965">
    <property type="entry name" value="PAS-like_dom_sf"/>
</dbReference>
<dbReference type="CDD" id="cd01949">
    <property type="entry name" value="GGDEF"/>
    <property type="match status" value="1"/>
</dbReference>
<feature type="region of interest" description="Disordered" evidence="1">
    <location>
        <begin position="208"/>
        <end position="228"/>
    </location>
</feature>
<dbReference type="PROSITE" id="PS50112">
    <property type="entry name" value="PAS"/>
    <property type="match status" value="1"/>
</dbReference>
<sequence>MSTELEVFIRRRANEQGLSLAEVARRAGMSRQSLYDCWSRDGYPNLATIVELAEVLGVHPLRLLELQFPDDGAAEDHCHTLRWNLDRAELATTLLEHTPQAVIGLDADGQVALLNPAAAEQLQRPPERVLGQPAERILPGEALGRIRAQCPVMSGAPTQPHATPRGSLRLSTRRGEDGSLLQTRAQLVEAPLYERNVVLLLLDPGDPANGTAAEAPPPAFDREPLTGLPDRESTEALLRWAMQRTESRGSELAVLVIELDGFDRTEAGLGPEIADRVLHTAAQRVGGQLRHADLLGHLQRGQFTAILPDTGSRSGALQVAQRICQSLEHPVETGSCACQLQPRIGIALFPEHSHHAVTLLEQARSAATRTAGDHQPGQIVEPDLGDRVARRVALIRDLRRALERRSLCVHYQPVFDLASGELTALEALLRWPEGDTSQPSIGEVIDAAEQAGLLGELDRWVVEQVLSDLAHWQSQGCCVPRVSVNASGRTLGTGALEPAVLSKRLERLGLPPGTLDIELSERHLLDTGGAGHDGLTHIREHTLGVTIDHFGTGYASLISLRDLPAGRLKVDQTLIRDLPTDPDQQALVASIARLGERFGLELAAEGVETRQEAEHLRQLGFTEAQGYHFGYPAPAAAVSEHLATAP</sequence>
<dbReference type="InterPro" id="IPR013656">
    <property type="entry name" value="PAS_4"/>
</dbReference>
<dbReference type="PANTHER" id="PTHR33121">
    <property type="entry name" value="CYCLIC DI-GMP PHOSPHODIESTERASE PDEF"/>
    <property type="match status" value="1"/>
</dbReference>
<feature type="domain" description="EAL" evidence="3">
    <location>
        <begin position="391"/>
        <end position="646"/>
    </location>
</feature>
<evidence type="ECO:0000259" key="5">
    <source>
        <dbReference type="PROSITE" id="PS50943"/>
    </source>
</evidence>
<dbReference type="HOGENOM" id="CLU_000445_70_20_6"/>
<accession>A1WUX0</accession>
<dbReference type="Pfam" id="PF08448">
    <property type="entry name" value="PAS_4"/>
    <property type="match status" value="1"/>
</dbReference>
<dbReference type="Proteomes" id="UP000000647">
    <property type="component" value="Chromosome"/>
</dbReference>
<reference evidence="6 7" key="2">
    <citation type="journal article" date="2013" name="Stand. Genomic Sci.">
        <title>Complete genome sequence of Halorhodospira halophila SL1.</title>
        <authorList>
            <person name="Challacombe J.F."/>
            <person name="Majid S."/>
            <person name="Deole R."/>
            <person name="Brettin T.S."/>
            <person name="Bruce D."/>
            <person name="Delano S.F."/>
            <person name="Detter J.C."/>
            <person name="Gleasner C.D."/>
            <person name="Han C.S."/>
            <person name="Misra M."/>
            <person name="Reitenga K.G."/>
            <person name="Mikhailova N."/>
            <person name="Woyke T."/>
            <person name="Pitluck S."/>
            <person name="Nolan M."/>
            <person name="Land M.L."/>
            <person name="Saunders E."/>
            <person name="Tapia R."/>
            <person name="Lapidus A."/>
            <person name="Ivanova N."/>
            <person name="Hoff W.D."/>
        </authorList>
    </citation>
    <scope>NUCLEOTIDE SEQUENCE [LARGE SCALE GENOMIC DNA]</scope>
    <source>
        <strain evidence="7">DSM 244 / SL1</strain>
    </source>
</reference>
<dbReference type="InterPro" id="IPR050706">
    <property type="entry name" value="Cyclic-di-GMP_PDE-like"/>
</dbReference>
<feature type="domain" description="PAS" evidence="2">
    <location>
        <begin position="87"/>
        <end position="132"/>
    </location>
</feature>
<dbReference type="PROSITE" id="PS50883">
    <property type="entry name" value="EAL"/>
    <property type="match status" value="1"/>
</dbReference>
<evidence type="ECO:0000259" key="2">
    <source>
        <dbReference type="PROSITE" id="PS50112"/>
    </source>
</evidence>
<dbReference type="Pfam" id="PF00990">
    <property type="entry name" value="GGDEF"/>
    <property type="match status" value="1"/>
</dbReference>
<dbReference type="InterPro" id="IPR000160">
    <property type="entry name" value="GGDEF_dom"/>
</dbReference>
<dbReference type="InterPro" id="IPR035919">
    <property type="entry name" value="EAL_sf"/>
</dbReference>
<feature type="domain" description="GGDEF" evidence="4">
    <location>
        <begin position="250"/>
        <end position="384"/>
    </location>
</feature>
<dbReference type="AlphaFoldDB" id="A1WUX0"/>
<organism evidence="6 7">
    <name type="scientific">Halorhodospira halophila (strain DSM 244 / SL1)</name>
    <name type="common">Ectothiorhodospira halophila (strain DSM 244 / SL1)</name>
    <dbReference type="NCBI Taxonomy" id="349124"/>
    <lineage>
        <taxon>Bacteria</taxon>
        <taxon>Pseudomonadati</taxon>
        <taxon>Pseudomonadota</taxon>
        <taxon>Gammaproteobacteria</taxon>
        <taxon>Chromatiales</taxon>
        <taxon>Ectothiorhodospiraceae</taxon>
        <taxon>Halorhodospira</taxon>
    </lineage>
</organism>
<dbReference type="InterPro" id="IPR029787">
    <property type="entry name" value="Nucleotide_cyclase"/>
</dbReference>
<dbReference type="Gene3D" id="3.30.70.270">
    <property type="match status" value="1"/>
</dbReference>
<dbReference type="SUPFAM" id="SSF47413">
    <property type="entry name" value="lambda repressor-like DNA-binding domains"/>
    <property type="match status" value="1"/>
</dbReference>
<dbReference type="PROSITE" id="PS50887">
    <property type="entry name" value="GGDEF"/>
    <property type="match status" value="1"/>
</dbReference>
<dbReference type="GO" id="GO:0071111">
    <property type="term" value="F:cyclic-guanylate-specific phosphodiesterase activity"/>
    <property type="evidence" value="ECO:0007669"/>
    <property type="project" value="InterPro"/>
</dbReference>
<evidence type="ECO:0000313" key="7">
    <source>
        <dbReference type="Proteomes" id="UP000000647"/>
    </source>
</evidence>
<dbReference type="CDD" id="cd00130">
    <property type="entry name" value="PAS"/>
    <property type="match status" value="1"/>
</dbReference>
<dbReference type="eggNOG" id="COG3283">
    <property type="taxonomic scope" value="Bacteria"/>
</dbReference>
<evidence type="ECO:0000259" key="3">
    <source>
        <dbReference type="PROSITE" id="PS50883"/>
    </source>
</evidence>
<reference evidence="7" key="1">
    <citation type="submission" date="2006-12" db="EMBL/GenBank/DDBJ databases">
        <title>Complete sequence of Halorhodospira halophila SL1.</title>
        <authorList>
            <consortium name="US DOE Joint Genome Institute"/>
            <person name="Copeland A."/>
            <person name="Lucas S."/>
            <person name="Lapidus A."/>
            <person name="Barry K."/>
            <person name="Detter J.C."/>
            <person name="Glavina del Rio T."/>
            <person name="Hammon N."/>
            <person name="Israni S."/>
            <person name="Dalin E."/>
            <person name="Tice H."/>
            <person name="Pitluck S."/>
            <person name="Saunders E."/>
            <person name="Brettin T."/>
            <person name="Bruce D."/>
            <person name="Han C."/>
            <person name="Tapia R."/>
            <person name="Schmutz J."/>
            <person name="Larimer F."/>
            <person name="Land M."/>
            <person name="Hauser L."/>
            <person name="Kyrpides N."/>
            <person name="Mikhailova N."/>
            <person name="Hoff W."/>
            <person name="Richardson P."/>
        </authorList>
    </citation>
    <scope>NUCLEOTIDE SEQUENCE [LARGE SCALE GENOMIC DNA]</scope>
    <source>
        <strain evidence="7">DSM 244 / SL1</strain>
    </source>
</reference>
<dbReference type="eggNOG" id="COG5001">
    <property type="taxonomic scope" value="Bacteria"/>
</dbReference>
<dbReference type="OrthoDB" id="166850at2"/>
<dbReference type="KEGG" id="hha:Hhal_0700"/>
<dbReference type="SMART" id="SM00267">
    <property type="entry name" value="GGDEF"/>
    <property type="match status" value="1"/>
</dbReference>
<dbReference type="Gene3D" id="1.10.260.40">
    <property type="entry name" value="lambda repressor-like DNA-binding domains"/>
    <property type="match status" value="1"/>
</dbReference>
<dbReference type="Pfam" id="PF01381">
    <property type="entry name" value="HTH_3"/>
    <property type="match status" value="1"/>
</dbReference>
<dbReference type="InterPro" id="IPR001633">
    <property type="entry name" value="EAL_dom"/>
</dbReference>
<evidence type="ECO:0000259" key="4">
    <source>
        <dbReference type="PROSITE" id="PS50887"/>
    </source>
</evidence>
<dbReference type="SMART" id="SM00052">
    <property type="entry name" value="EAL"/>
    <property type="match status" value="1"/>
</dbReference>
<dbReference type="SUPFAM" id="SSF141868">
    <property type="entry name" value="EAL domain-like"/>
    <property type="match status" value="1"/>
</dbReference>
<dbReference type="PANTHER" id="PTHR33121:SF70">
    <property type="entry name" value="SIGNALING PROTEIN YKOW"/>
    <property type="match status" value="1"/>
</dbReference>
<dbReference type="CDD" id="cd01948">
    <property type="entry name" value="EAL"/>
    <property type="match status" value="1"/>
</dbReference>
<dbReference type="SMART" id="SM00091">
    <property type="entry name" value="PAS"/>
    <property type="match status" value="1"/>
</dbReference>
<dbReference type="CDD" id="cd00093">
    <property type="entry name" value="HTH_XRE"/>
    <property type="match status" value="1"/>
</dbReference>
<dbReference type="GO" id="GO:0003677">
    <property type="term" value="F:DNA binding"/>
    <property type="evidence" value="ECO:0007669"/>
    <property type="project" value="InterPro"/>
</dbReference>
<evidence type="ECO:0000256" key="1">
    <source>
        <dbReference type="SAM" id="MobiDB-lite"/>
    </source>
</evidence>
<dbReference type="Gene3D" id="3.30.450.20">
    <property type="entry name" value="PAS domain"/>
    <property type="match status" value="1"/>
</dbReference>
<name>A1WUX0_HALHL</name>
<dbReference type="SMART" id="SM00530">
    <property type="entry name" value="HTH_XRE"/>
    <property type="match status" value="1"/>
</dbReference>
<proteinExistence type="predicted"/>
<dbReference type="InterPro" id="IPR043128">
    <property type="entry name" value="Rev_trsase/Diguanyl_cyclase"/>
</dbReference>
<dbReference type="NCBIfam" id="TIGR00254">
    <property type="entry name" value="GGDEF"/>
    <property type="match status" value="1"/>
</dbReference>
<dbReference type="Gene3D" id="3.20.20.450">
    <property type="entry name" value="EAL domain"/>
    <property type="match status" value="1"/>
</dbReference>
<feature type="region of interest" description="Disordered" evidence="1">
    <location>
        <begin position="153"/>
        <end position="172"/>
    </location>
</feature>
<dbReference type="EMBL" id="CP000544">
    <property type="protein sequence ID" value="ABM61482.1"/>
    <property type="molecule type" value="Genomic_DNA"/>
</dbReference>
<dbReference type="SUPFAM" id="SSF55073">
    <property type="entry name" value="Nucleotide cyclase"/>
    <property type="match status" value="1"/>
</dbReference>
<dbReference type="InterPro" id="IPR001387">
    <property type="entry name" value="Cro/C1-type_HTH"/>
</dbReference>
<dbReference type="InterPro" id="IPR010982">
    <property type="entry name" value="Lambda_DNA-bd_dom_sf"/>
</dbReference>
<gene>
    <name evidence="6" type="ordered locus">Hhal_0700</name>
</gene>
<dbReference type="InterPro" id="IPR000014">
    <property type="entry name" value="PAS"/>
</dbReference>
<dbReference type="PROSITE" id="PS50943">
    <property type="entry name" value="HTH_CROC1"/>
    <property type="match status" value="1"/>
</dbReference>
<keyword evidence="7" id="KW-1185">Reference proteome</keyword>
<dbReference type="RefSeq" id="WP_011813505.1">
    <property type="nucleotide sequence ID" value="NC_008789.1"/>
</dbReference>